<dbReference type="Pfam" id="PF01546">
    <property type="entry name" value="Peptidase_M20"/>
    <property type="match status" value="1"/>
</dbReference>
<name>A0ABN2G3M4_9ACTN</name>
<dbReference type="EMBL" id="BAAANY010000005">
    <property type="protein sequence ID" value="GAA1664791.1"/>
    <property type="molecule type" value="Genomic_DNA"/>
</dbReference>
<accession>A0ABN2G3M4</accession>
<dbReference type="InterPro" id="IPR002933">
    <property type="entry name" value="Peptidase_M20"/>
</dbReference>
<gene>
    <name evidence="2" type="ORF">GCM10009765_12960</name>
</gene>
<dbReference type="PANTHER" id="PTHR11014">
    <property type="entry name" value="PEPTIDASE M20 FAMILY MEMBER"/>
    <property type="match status" value="1"/>
</dbReference>
<dbReference type="RefSeq" id="WP_344308041.1">
    <property type="nucleotide sequence ID" value="NZ_BAAANY010000005.1"/>
</dbReference>
<evidence type="ECO:0000313" key="3">
    <source>
        <dbReference type="Proteomes" id="UP001500618"/>
    </source>
</evidence>
<sequence length="389" mass="40417">MSLAADWTTALLAELPYAQDLRRKVHAEPRTGGYEQPTAALVAAAIGQPDAPAVAEGRIIRIGPADGPAIAVRAELDALPIVERTGVPWASANGAMHACGHDVHLAALTALARSARTLDLPVAMLALLQPREESFPLGAKDFVESAELARHDVRAVIGAHVQPRIPVGEVAATPGPVNASFDDVAITVSGRGGHAAYPQDARDPIVAAAAIVLALQQVVSRRTDPLAPTVLTIGAIHAGQASNVIPETASLLASLRTYSEAERVRLLDLIGTIAAHTALAYGCTAVTEASLGEPVLDNDPALTEAVWAQLSPQGLTLSAPLRSCGSDDFSFYSALFPALMMFVGVRTAGSFEQQPSLHSALFLPGDDAVERVARAMLAGFLGACSLVID</sequence>
<organism evidence="2 3">
    <name type="scientific">Fodinicola feengrottensis</name>
    <dbReference type="NCBI Taxonomy" id="435914"/>
    <lineage>
        <taxon>Bacteria</taxon>
        <taxon>Bacillati</taxon>
        <taxon>Actinomycetota</taxon>
        <taxon>Actinomycetes</taxon>
        <taxon>Mycobacteriales</taxon>
        <taxon>Fodinicola</taxon>
    </lineage>
</organism>
<dbReference type="PANTHER" id="PTHR11014:SF63">
    <property type="entry name" value="METALLOPEPTIDASE, PUTATIVE (AFU_ORTHOLOGUE AFUA_6G09600)-RELATED"/>
    <property type="match status" value="1"/>
</dbReference>
<dbReference type="Gene3D" id="3.30.70.360">
    <property type="match status" value="1"/>
</dbReference>
<dbReference type="Pfam" id="PF07687">
    <property type="entry name" value="M20_dimer"/>
    <property type="match status" value="1"/>
</dbReference>
<dbReference type="Gene3D" id="3.40.630.10">
    <property type="entry name" value="Zn peptidases"/>
    <property type="match status" value="1"/>
</dbReference>
<dbReference type="NCBIfam" id="TIGR01891">
    <property type="entry name" value="amidohydrolases"/>
    <property type="match status" value="1"/>
</dbReference>
<dbReference type="SUPFAM" id="SSF53187">
    <property type="entry name" value="Zn-dependent exopeptidases"/>
    <property type="match status" value="1"/>
</dbReference>
<evidence type="ECO:0000259" key="1">
    <source>
        <dbReference type="Pfam" id="PF07687"/>
    </source>
</evidence>
<comment type="caution">
    <text evidence="2">The sequence shown here is derived from an EMBL/GenBank/DDBJ whole genome shotgun (WGS) entry which is preliminary data.</text>
</comment>
<protein>
    <submittedName>
        <fullName evidence="2">Amidohydrolase</fullName>
    </submittedName>
</protein>
<dbReference type="InterPro" id="IPR017439">
    <property type="entry name" value="Amidohydrolase"/>
</dbReference>
<reference evidence="2 3" key="1">
    <citation type="journal article" date="2019" name="Int. J. Syst. Evol. Microbiol.">
        <title>The Global Catalogue of Microorganisms (GCM) 10K type strain sequencing project: providing services to taxonomists for standard genome sequencing and annotation.</title>
        <authorList>
            <consortium name="The Broad Institute Genomics Platform"/>
            <consortium name="The Broad Institute Genome Sequencing Center for Infectious Disease"/>
            <person name="Wu L."/>
            <person name="Ma J."/>
        </authorList>
    </citation>
    <scope>NUCLEOTIDE SEQUENCE [LARGE SCALE GENOMIC DNA]</scope>
    <source>
        <strain evidence="2 3">JCM 14718</strain>
    </source>
</reference>
<dbReference type="SUPFAM" id="SSF55031">
    <property type="entry name" value="Bacterial exopeptidase dimerisation domain"/>
    <property type="match status" value="1"/>
</dbReference>
<dbReference type="InterPro" id="IPR011650">
    <property type="entry name" value="Peptidase_M20_dimer"/>
</dbReference>
<dbReference type="Proteomes" id="UP001500618">
    <property type="component" value="Unassembled WGS sequence"/>
</dbReference>
<feature type="domain" description="Peptidase M20 dimerisation" evidence="1">
    <location>
        <begin position="184"/>
        <end position="279"/>
    </location>
</feature>
<evidence type="ECO:0000313" key="2">
    <source>
        <dbReference type="EMBL" id="GAA1664791.1"/>
    </source>
</evidence>
<proteinExistence type="predicted"/>
<keyword evidence="3" id="KW-1185">Reference proteome</keyword>
<dbReference type="InterPro" id="IPR036264">
    <property type="entry name" value="Bact_exopeptidase_dim_dom"/>
</dbReference>